<feature type="transmembrane region" description="Helical" evidence="5">
    <location>
        <begin position="371"/>
        <end position="391"/>
    </location>
</feature>
<dbReference type="EMBL" id="CP002628">
    <property type="protein sequence ID" value="AEB06294.1"/>
    <property type="molecule type" value="Genomic_DNA"/>
</dbReference>
<sequence length="398" mass="41408">MNIFRCALRIVMRHKIYLMVYAGFLAILVMVQYSSSDASKTAGPTNLEARVAVVDRDGSALSRGLIRHIGRMCTRVSVADDPFELQDAIATQLIDCVIIVPKGFEKAFTGAVRQGDDLPEVEADYGSFPQVGSLVSQGVSRWLSLAAASLSLRPGASVSEISDLASDAARAHADVHEVRAVSHDGDDAPVNQLSSISFAVSAAVIVCGGLALVTLGRRGVRQRMCAAPVGPARLSAFSLLACALVTVMICAYFSFVILGPFGPGVGADTAGPAQIALALSALFAFSLTPLAIAFLLAQLGVSELGLNAAGNTVSFLMPLLGGIWMPVSFMGGVTRAVAHLMPTFWMNEAITTAIGAPSLSADVLSRVGVDIGLTVLIACAIAAVGLAVGHVRQRERSA</sequence>
<feature type="transmembrane region" description="Helical" evidence="5">
    <location>
        <begin position="16"/>
        <end position="35"/>
    </location>
</feature>
<dbReference type="KEGG" id="cgo:Corgl_0167"/>
<accession>F2NAA8</accession>
<feature type="transmembrane region" description="Helical" evidence="5">
    <location>
        <begin position="275"/>
        <end position="297"/>
    </location>
</feature>
<evidence type="ECO:0000256" key="2">
    <source>
        <dbReference type="ARBA" id="ARBA00022692"/>
    </source>
</evidence>
<dbReference type="eggNOG" id="COG0842">
    <property type="taxonomic scope" value="Bacteria"/>
</dbReference>
<evidence type="ECO:0000313" key="8">
    <source>
        <dbReference type="Proteomes" id="UP000006851"/>
    </source>
</evidence>
<feature type="transmembrane region" description="Helical" evidence="5">
    <location>
        <begin position="236"/>
        <end position="255"/>
    </location>
</feature>
<name>F2NAA8_CORGP</name>
<dbReference type="AlphaFoldDB" id="F2NAA8"/>
<evidence type="ECO:0000256" key="4">
    <source>
        <dbReference type="ARBA" id="ARBA00023136"/>
    </source>
</evidence>
<gene>
    <name evidence="7" type="ordered locus">Corgl_0167</name>
</gene>
<comment type="subcellular location">
    <subcellularLocation>
        <location evidence="1">Membrane</location>
        <topology evidence="1">Multi-pass membrane protein</topology>
    </subcellularLocation>
</comment>
<keyword evidence="2 5" id="KW-0812">Transmembrane</keyword>
<evidence type="ECO:0000259" key="6">
    <source>
        <dbReference type="Pfam" id="PF12698"/>
    </source>
</evidence>
<dbReference type="InterPro" id="IPR013525">
    <property type="entry name" value="ABC2_TM"/>
</dbReference>
<dbReference type="Proteomes" id="UP000006851">
    <property type="component" value="Chromosome"/>
</dbReference>
<dbReference type="STRING" id="700015.Corgl_0167"/>
<keyword evidence="3 5" id="KW-1133">Transmembrane helix</keyword>
<dbReference type="GO" id="GO:0016020">
    <property type="term" value="C:membrane"/>
    <property type="evidence" value="ECO:0007669"/>
    <property type="project" value="UniProtKB-SubCell"/>
</dbReference>
<organism evidence="7 8">
    <name type="scientific">Coriobacterium glomerans (strain ATCC 49209 / DSM 20642 / JCM 10262 / PW2)</name>
    <dbReference type="NCBI Taxonomy" id="700015"/>
    <lineage>
        <taxon>Bacteria</taxon>
        <taxon>Bacillati</taxon>
        <taxon>Actinomycetota</taxon>
        <taxon>Coriobacteriia</taxon>
        <taxon>Coriobacteriales</taxon>
        <taxon>Coriobacteriaceae</taxon>
        <taxon>Coriobacterium</taxon>
    </lineage>
</organism>
<evidence type="ECO:0000313" key="7">
    <source>
        <dbReference type="EMBL" id="AEB06294.1"/>
    </source>
</evidence>
<dbReference type="OrthoDB" id="3190494at2"/>
<keyword evidence="8" id="KW-1185">Reference proteome</keyword>
<keyword evidence="4 5" id="KW-0472">Membrane</keyword>
<feature type="domain" description="ABC-2 type transporter transmembrane" evidence="6">
    <location>
        <begin position="24"/>
        <end position="381"/>
    </location>
</feature>
<dbReference type="Pfam" id="PF12698">
    <property type="entry name" value="ABC2_membrane_3"/>
    <property type="match status" value="1"/>
</dbReference>
<dbReference type="HOGENOM" id="CLU_051632_0_0_11"/>
<protein>
    <submittedName>
        <fullName evidence="7">ABC-2 type transporter</fullName>
    </submittedName>
</protein>
<evidence type="ECO:0000256" key="5">
    <source>
        <dbReference type="SAM" id="Phobius"/>
    </source>
</evidence>
<reference evidence="8" key="1">
    <citation type="journal article" date="2013" name="Stand. Genomic Sci.">
        <title>Complete genome sequence of Coriobacterium glomerans type strain (PW2(T)) from the midgut of Pyrrhocoris apterus L. (red soldier bug).</title>
        <authorList>
            <person name="Stackebrandt E."/>
            <person name="Zeytun A."/>
            <person name="Lapidus A."/>
            <person name="Nolan M."/>
            <person name="Lucas S."/>
            <person name="Hammon N."/>
            <person name="Deshpande S."/>
            <person name="Cheng J.F."/>
            <person name="Tapia R."/>
            <person name="Goodwin L.A."/>
            <person name="Pitluck S."/>
            <person name="Liolios K."/>
            <person name="Pagani I."/>
            <person name="Ivanova N."/>
            <person name="Mavromatis K."/>
            <person name="Mikhailova N."/>
            <person name="Huntemann M."/>
            <person name="Pati A."/>
            <person name="Chen A."/>
            <person name="Palaniappan K."/>
            <person name="Chang Y.J."/>
            <person name="Land M."/>
            <person name="Hauser L."/>
            <person name="Rohde M."/>
            <person name="Pukall R."/>
            <person name="Goker M."/>
            <person name="Detter J.C."/>
            <person name="Woyke T."/>
            <person name="Bristow J."/>
            <person name="Eisen J.A."/>
            <person name="Markowitz V."/>
            <person name="Hugenholtz P."/>
            <person name="Kyrpides N.C."/>
            <person name="Klenk H.P."/>
        </authorList>
    </citation>
    <scope>NUCLEOTIDE SEQUENCE</scope>
    <source>
        <strain evidence="8">ATCC 49209 / DSM 20642 / JCM 10262 / PW2</strain>
    </source>
</reference>
<proteinExistence type="predicted"/>
<evidence type="ECO:0000256" key="3">
    <source>
        <dbReference type="ARBA" id="ARBA00022989"/>
    </source>
</evidence>
<evidence type="ECO:0000256" key="1">
    <source>
        <dbReference type="ARBA" id="ARBA00004141"/>
    </source>
</evidence>
<dbReference type="GO" id="GO:0140359">
    <property type="term" value="F:ABC-type transporter activity"/>
    <property type="evidence" value="ECO:0007669"/>
    <property type="project" value="InterPro"/>
</dbReference>
<feature type="transmembrane region" description="Helical" evidence="5">
    <location>
        <begin position="196"/>
        <end position="215"/>
    </location>
</feature>
<dbReference type="RefSeq" id="WP_013708037.1">
    <property type="nucleotide sequence ID" value="NC_015389.1"/>
</dbReference>
<dbReference type="Gene3D" id="3.40.1710.10">
    <property type="entry name" value="abc type-2 transporter like domain"/>
    <property type="match status" value="1"/>
</dbReference>